<evidence type="ECO:0000313" key="4">
    <source>
        <dbReference type="Proteomes" id="UP000721442"/>
    </source>
</evidence>
<dbReference type="CDD" id="cd02440">
    <property type="entry name" value="AdoMet_MTases"/>
    <property type="match status" value="1"/>
</dbReference>
<dbReference type="Proteomes" id="UP000721442">
    <property type="component" value="Unassembled WGS sequence"/>
</dbReference>
<comment type="caution">
    <text evidence="3">The sequence shown here is derived from an EMBL/GenBank/DDBJ whole genome shotgun (WGS) entry which is preliminary data.</text>
</comment>
<evidence type="ECO:0000313" key="3">
    <source>
        <dbReference type="EMBL" id="MBO8407661.1"/>
    </source>
</evidence>
<dbReference type="SUPFAM" id="SSF53335">
    <property type="entry name" value="S-adenosyl-L-methionine-dependent methyltransferases"/>
    <property type="match status" value="1"/>
</dbReference>
<evidence type="ECO:0000256" key="1">
    <source>
        <dbReference type="ARBA" id="ARBA00022603"/>
    </source>
</evidence>
<reference evidence="3" key="1">
    <citation type="submission" date="2020-10" db="EMBL/GenBank/DDBJ databases">
        <authorList>
            <person name="Gilroy R."/>
        </authorList>
    </citation>
    <scope>NUCLEOTIDE SEQUENCE</scope>
    <source>
        <strain evidence="3">B1-16210</strain>
    </source>
</reference>
<dbReference type="PANTHER" id="PTHR43542:SF1">
    <property type="entry name" value="METHYLTRANSFERASE"/>
    <property type="match status" value="1"/>
</dbReference>
<dbReference type="PANTHER" id="PTHR43542">
    <property type="entry name" value="METHYLTRANSFERASE"/>
    <property type="match status" value="1"/>
</dbReference>
<organism evidence="3 4">
    <name type="scientific">Candidatus Enterousia excrementavium</name>
    <dbReference type="NCBI Taxonomy" id="2840789"/>
    <lineage>
        <taxon>Bacteria</taxon>
        <taxon>Pseudomonadati</taxon>
        <taxon>Pseudomonadota</taxon>
        <taxon>Alphaproteobacteria</taxon>
        <taxon>Candidatus Enterousia</taxon>
    </lineage>
</organism>
<dbReference type="Gene3D" id="3.40.50.150">
    <property type="entry name" value="Vaccinia Virus protein VP39"/>
    <property type="match status" value="1"/>
</dbReference>
<keyword evidence="2" id="KW-0808">Transferase</keyword>
<protein>
    <submittedName>
        <fullName evidence="3">RsmD family RNA methyltransferase</fullName>
    </submittedName>
</protein>
<name>A0A940DEH4_9PROT</name>
<reference evidence="3" key="2">
    <citation type="journal article" date="2021" name="PeerJ">
        <title>Extensive microbial diversity within the chicken gut microbiome revealed by metagenomics and culture.</title>
        <authorList>
            <person name="Gilroy R."/>
            <person name="Ravi A."/>
            <person name="Getino M."/>
            <person name="Pursley I."/>
            <person name="Horton D.L."/>
            <person name="Alikhan N.F."/>
            <person name="Baker D."/>
            <person name="Gharbi K."/>
            <person name="Hall N."/>
            <person name="Watson M."/>
            <person name="Adriaenssens E.M."/>
            <person name="Foster-Nyarko E."/>
            <person name="Jarju S."/>
            <person name="Secka A."/>
            <person name="Antonio M."/>
            <person name="Oren A."/>
            <person name="Chaudhuri R.R."/>
            <person name="La Ragione R."/>
            <person name="Hildebrand F."/>
            <person name="Pallen M.J."/>
        </authorList>
    </citation>
    <scope>NUCLEOTIDE SEQUENCE</scope>
    <source>
        <strain evidence="3">B1-16210</strain>
    </source>
</reference>
<evidence type="ECO:0000256" key="2">
    <source>
        <dbReference type="ARBA" id="ARBA00022679"/>
    </source>
</evidence>
<keyword evidence="1 3" id="KW-0489">Methyltransferase</keyword>
<dbReference type="GO" id="GO:0031167">
    <property type="term" value="P:rRNA methylation"/>
    <property type="evidence" value="ECO:0007669"/>
    <property type="project" value="InterPro"/>
</dbReference>
<dbReference type="AlphaFoldDB" id="A0A940DEH4"/>
<dbReference type="InterPro" id="IPR029063">
    <property type="entry name" value="SAM-dependent_MTases_sf"/>
</dbReference>
<proteinExistence type="predicted"/>
<dbReference type="InterPro" id="IPR004398">
    <property type="entry name" value="RNA_MeTrfase_RsmD"/>
</dbReference>
<gene>
    <name evidence="3" type="ORF">IAC77_04360</name>
</gene>
<dbReference type="Pfam" id="PF03602">
    <property type="entry name" value="Cons_hypoth95"/>
    <property type="match status" value="1"/>
</dbReference>
<dbReference type="PIRSF" id="PIRSF004553">
    <property type="entry name" value="CHP00095"/>
    <property type="match status" value="1"/>
</dbReference>
<dbReference type="GO" id="GO:0008168">
    <property type="term" value="F:methyltransferase activity"/>
    <property type="evidence" value="ECO:0007669"/>
    <property type="project" value="UniProtKB-KW"/>
</dbReference>
<dbReference type="EMBL" id="JADINE010000052">
    <property type="protein sequence ID" value="MBO8407661.1"/>
    <property type="molecule type" value="Genomic_DNA"/>
</dbReference>
<accession>A0A940DEH4</accession>
<sequence>MDSKLQIISGRFRGRKLYLPPMARPTQNRARAALFNMVAAGLFSPSDDFTVWDAFAGSGAFGLECLSRYPNARVIFTDAAPESIQTVRKNLALLNIGTAATTEQVDANLAIKRFGTTADLIFVDAPYDAADVGVSFVRALTRRAKDGAILIWEQEAASAAMPPSGWRVLRDKTYGRARFFILQRASE</sequence>